<feature type="region of interest" description="Disordered" evidence="6">
    <location>
        <begin position="288"/>
        <end position="308"/>
    </location>
</feature>
<dbReference type="PANTHER" id="PTHR33048">
    <property type="entry name" value="PTH11-LIKE INTEGRAL MEMBRANE PROTEIN (AFU_ORTHOLOGUE AFUA_5G11245)"/>
    <property type="match status" value="1"/>
</dbReference>
<feature type="transmembrane region" description="Helical" evidence="7">
    <location>
        <begin position="96"/>
        <end position="120"/>
    </location>
</feature>
<evidence type="ECO:0000256" key="5">
    <source>
        <dbReference type="ARBA" id="ARBA00038359"/>
    </source>
</evidence>
<dbReference type="EMBL" id="JAUJFL010000002">
    <property type="protein sequence ID" value="KAK2611758.1"/>
    <property type="molecule type" value="Genomic_DNA"/>
</dbReference>
<evidence type="ECO:0000313" key="9">
    <source>
        <dbReference type="EMBL" id="KAK2611758.1"/>
    </source>
</evidence>
<comment type="caution">
    <text evidence="9">The sequence shown here is derived from an EMBL/GenBank/DDBJ whole genome shotgun (WGS) entry which is preliminary data.</text>
</comment>
<sequence length="381" mass="41184">MRSAPSPPWAADPPPGESQNFDDPPSISGIAVGFGALSTILAFVVVCLRIYARAFVVRGLKADDSYDLPVTNFGVGHHMWDVLLVDYSPSILKLTFFVQIIGCLMISFNKLSVLALYLIITPNKKFQAAVFALMGIVTVFTVAFIRVLTLECHPIEAQWDLSLTSHQCMSPSVSPLLVLSIFNITIDIAVVLLPIHVILPLQIPKKAKIQCLLLFAAGGGLTVTLKNFDGGPADIDFTWKLVPELLWAFVEIGVGIIAASIPPIKPLYKRLMTKTACGCRGSAHNHPGVKLQNISDRDRGQKGHQVYEQQATDRITSKYGSADEELGMVAKGGDGMSSTLEKPILNGSPSKDSHAQGGRTVNMPQSDRRGEVIIADFAAAH</sequence>
<keyword evidence="3 7" id="KW-1133">Transmembrane helix</keyword>
<evidence type="ECO:0000256" key="4">
    <source>
        <dbReference type="ARBA" id="ARBA00023136"/>
    </source>
</evidence>
<keyword evidence="10" id="KW-1185">Reference proteome</keyword>
<keyword evidence="2 7" id="KW-0812">Transmembrane</keyword>
<evidence type="ECO:0000313" key="10">
    <source>
        <dbReference type="Proteomes" id="UP001265746"/>
    </source>
</evidence>
<feature type="region of interest" description="Disordered" evidence="6">
    <location>
        <begin position="328"/>
        <end position="368"/>
    </location>
</feature>
<dbReference type="InterPro" id="IPR049326">
    <property type="entry name" value="Rhodopsin_dom_fungi"/>
</dbReference>
<feature type="region of interest" description="Disordered" evidence="6">
    <location>
        <begin position="1"/>
        <end position="20"/>
    </location>
</feature>
<feature type="transmembrane region" description="Helical" evidence="7">
    <location>
        <begin position="245"/>
        <end position="264"/>
    </location>
</feature>
<keyword evidence="4 7" id="KW-0472">Membrane</keyword>
<dbReference type="Proteomes" id="UP001265746">
    <property type="component" value="Unassembled WGS sequence"/>
</dbReference>
<feature type="domain" description="Rhodopsin" evidence="8">
    <location>
        <begin position="70"/>
        <end position="270"/>
    </location>
</feature>
<dbReference type="AlphaFoldDB" id="A0AAD9SM92"/>
<feature type="transmembrane region" description="Helical" evidence="7">
    <location>
        <begin position="27"/>
        <end position="51"/>
    </location>
</feature>
<reference evidence="9" key="1">
    <citation type="submission" date="2023-06" db="EMBL/GenBank/DDBJ databases">
        <authorList>
            <person name="Noh H."/>
        </authorList>
    </citation>
    <scope>NUCLEOTIDE SEQUENCE</scope>
    <source>
        <strain evidence="9">DUCC20226</strain>
    </source>
</reference>
<comment type="subcellular location">
    <subcellularLocation>
        <location evidence="1">Membrane</location>
        <topology evidence="1">Multi-pass membrane protein</topology>
    </subcellularLocation>
</comment>
<name>A0AAD9SM92_PHOAM</name>
<protein>
    <recommendedName>
        <fullName evidence="8">Rhodopsin domain-containing protein</fullName>
    </recommendedName>
</protein>
<evidence type="ECO:0000256" key="6">
    <source>
        <dbReference type="SAM" id="MobiDB-lite"/>
    </source>
</evidence>
<dbReference type="PANTHER" id="PTHR33048:SF47">
    <property type="entry name" value="INTEGRAL MEMBRANE PROTEIN-RELATED"/>
    <property type="match status" value="1"/>
</dbReference>
<feature type="compositionally biased region" description="Pro residues" evidence="6">
    <location>
        <begin position="1"/>
        <end position="16"/>
    </location>
</feature>
<evidence type="ECO:0000259" key="8">
    <source>
        <dbReference type="Pfam" id="PF20684"/>
    </source>
</evidence>
<dbReference type="InterPro" id="IPR052337">
    <property type="entry name" value="SAT4-like"/>
</dbReference>
<gene>
    <name evidence="9" type="ORF">N8I77_005082</name>
</gene>
<accession>A0AAD9SM92</accession>
<comment type="similarity">
    <text evidence="5">Belongs to the SAT4 family.</text>
</comment>
<feature type="transmembrane region" description="Helical" evidence="7">
    <location>
        <begin position="126"/>
        <end position="148"/>
    </location>
</feature>
<organism evidence="9 10">
    <name type="scientific">Phomopsis amygdali</name>
    <name type="common">Fusicoccum amygdali</name>
    <dbReference type="NCBI Taxonomy" id="1214568"/>
    <lineage>
        <taxon>Eukaryota</taxon>
        <taxon>Fungi</taxon>
        <taxon>Dikarya</taxon>
        <taxon>Ascomycota</taxon>
        <taxon>Pezizomycotina</taxon>
        <taxon>Sordariomycetes</taxon>
        <taxon>Sordariomycetidae</taxon>
        <taxon>Diaporthales</taxon>
        <taxon>Diaporthaceae</taxon>
        <taxon>Diaporthe</taxon>
    </lineage>
</organism>
<dbReference type="GO" id="GO:0016020">
    <property type="term" value="C:membrane"/>
    <property type="evidence" value="ECO:0007669"/>
    <property type="project" value="UniProtKB-SubCell"/>
</dbReference>
<dbReference type="Pfam" id="PF20684">
    <property type="entry name" value="Fung_rhodopsin"/>
    <property type="match status" value="1"/>
</dbReference>
<evidence type="ECO:0000256" key="3">
    <source>
        <dbReference type="ARBA" id="ARBA00022989"/>
    </source>
</evidence>
<evidence type="ECO:0000256" key="1">
    <source>
        <dbReference type="ARBA" id="ARBA00004141"/>
    </source>
</evidence>
<feature type="transmembrane region" description="Helical" evidence="7">
    <location>
        <begin position="176"/>
        <end position="199"/>
    </location>
</feature>
<proteinExistence type="inferred from homology"/>
<evidence type="ECO:0000256" key="7">
    <source>
        <dbReference type="SAM" id="Phobius"/>
    </source>
</evidence>
<evidence type="ECO:0000256" key="2">
    <source>
        <dbReference type="ARBA" id="ARBA00022692"/>
    </source>
</evidence>